<protein>
    <submittedName>
        <fullName evidence="1">Uncharacterized protein</fullName>
    </submittedName>
</protein>
<keyword evidence="2" id="KW-1185">Reference proteome</keyword>
<reference evidence="1 2" key="1">
    <citation type="journal article" date="2018" name="Biotechnol. Biofuels">
        <title>Integrative visual omics of the white-rot fungus Polyporus brumalis exposes the biotechnological potential of its oxidative enzymes for delignifying raw plant biomass.</title>
        <authorList>
            <person name="Miyauchi S."/>
            <person name="Rancon A."/>
            <person name="Drula E."/>
            <person name="Hage H."/>
            <person name="Chaduli D."/>
            <person name="Favel A."/>
            <person name="Grisel S."/>
            <person name="Henrissat B."/>
            <person name="Herpoel-Gimbert I."/>
            <person name="Ruiz-Duenas F.J."/>
            <person name="Chevret D."/>
            <person name="Hainaut M."/>
            <person name="Lin J."/>
            <person name="Wang M."/>
            <person name="Pangilinan J."/>
            <person name="Lipzen A."/>
            <person name="Lesage-Meessen L."/>
            <person name="Navarro D."/>
            <person name="Riley R."/>
            <person name="Grigoriev I.V."/>
            <person name="Zhou S."/>
            <person name="Raouche S."/>
            <person name="Rosso M.N."/>
        </authorList>
    </citation>
    <scope>NUCLEOTIDE SEQUENCE [LARGE SCALE GENOMIC DNA]</scope>
    <source>
        <strain evidence="1 2">BRFM 1820</strain>
    </source>
</reference>
<name>A0A371D619_9APHY</name>
<gene>
    <name evidence="1" type="ORF">OH76DRAFT_688199</name>
</gene>
<organism evidence="1 2">
    <name type="scientific">Lentinus brumalis</name>
    <dbReference type="NCBI Taxonomy" id="2498619"/>
    <lineage>
        <taxon>Eukaryota</taxon>
        <taxon>Fungi</taxon>
        <taxon>Dikarya</taxon>
        <taxon>Basidiomycota</taxon>
        <taxon>Agaricomycotina</taxon>
        <taxon>Agaricomycetes</taxon>
        <taxon>Polyporales</taxon>
        <taxon>Polyporaceae</taxon>
        <taxon>Lentinus</taxon>
    </lineage>
</organism>
<dbReference type="Proteomes" id="UP000256964">
    <property type="component" value="Unassembled WGS sequence"/>
</dbReference>
<dbReference type="EMBL" id="KZ857414">
    <property type="protein sequence ID" value="RDX47969.1"/>
    <property type="molecule type" value="Genomic_DNA"/>
</dbReference>
<dbReference type="AlphaFoldDB" id="A0A371D619"/>
<proteinExistence type="predicted"/>
<evidence type="ECO:0000313" key="1">
    <source>
        <dbReference type="EMBL" id="RDX47969.1"/>
    </source>
</evidence>
<accession>A0A371D619</accession>
<evidence type="ECO:0000313" key="2">
    <source>
        <dbReference type="Proteomes" id="UP000256964"/>
    </source>
</evidence>
<sequence>MATGGFDGGSLQDYSSLALSTFSSTASEESSSCSRPWASKVFFRQNDLQRNACMMGVFPLCQARHSNNIGYVTRMYFERTATLLSPMTMVLDVSALSLCRQNGRHIISGWVPDNWSPVCRRCQESICPFTGSTSAVFRIIMLVAQDDPHFLC</sequence>